<evidence type="ECO:0000313" key="11">
    <source>
        <dbReference type="EMBL" id="CAB4913702.1"/>
    </source>
</evidence>
<dbReference type="PROSITE" id="PS01326">
    <property type="entry name" value="DAP_EPIMERASE"/>
    <property type="match status" value="1"/>
</dbReference>
<evidence type="ECO:0000256" key="2">
    <source>
        <dbReference type="ARBA" id="ARBA00010219"/>
    </source>
</evidence>
<dbReference type="UniPathway" id="UPA00034">
    <property type="reaction ID" value="UER00025"/>
</dbReference>
<evidence type="ECO:0000313" key="12">
    <source>
        <dbReference type="EMBL" id="CAB5053897.1"/>
    </source>
</evidence>
<gene>
    <name evidence="8" type="ORF">UFOPK2289_01239</name>
    <name evidence="9" type="ORF">UFOPK2822_00388</name>
    <name evidence="10" type="ORF">UFOPK3346_00250</name>
    <name evidence="11" type="ORF">UFOPK3670_00220</name>
    <name evidence="12" type="ORF">UFOPK4308_00277</name>
</gene>
<dbReference type="InterPro" id="IPR018510">
    <property type="entry name" value="DAP_epimerase_AS"/>
</dbReference>
<keyword evidence="6" id="KW-0413">Isomerase</keyword>
<dbReference type="EMBL" id="CAEZWT010000050">
    <property type="protein sequence ID" value="CAB4672865.1"/>
    <property type="molecule type" value="Genomic_DNA"/>
</dbReference>
<comment type="pathway">
    <text evidence="1">Amino-acid biosynthesis; L-lysine biosynthesis via DAP pathway; DL-2,6-diaminopimelate from LL-2,6-diaminopimelate: step 1/1.</text>
</comment>
<name>A0A6J6TBE6_9ZZZZ</name>
<dbReference type="PANTHER" id="PTHR31689:SF0">
    <property type="entry name" value="DIAMINOPIMELATE EPIMERASE"/>
    <property type="match status" value="1"/>
</dbReference>
<dbReference type="AlphaFoldDB" id="A0A6J6TBE6"/>
<evidence type="ECO:0000256" key="3">
    <source>
        <dbReference type="ARBA" id="ARBA00013080"/>
    </source>
</evidence>
<dbReference type="SUPFAM" id="SSF54506">
    <property type="entry name" value="Diaminopimelate epimerase-like"/>
    <property type="match status" value="2"/>
</dbReference>
<organism evidence="9">
    <name type="scientific">freshwater metagenome</name>
    <dbReference type="NCBI Taxonomy" id="449393"/>
    <lineage>
        <taxon>unclassified sequences</taxon>
        <taxon>metagenomes</taxon>
        <taxon>ecological metagenomes</taxon>
    </lineage>
</organism>
<evidence type="ECO:0000256" key="1">
    <source>
        <dbReference type="ARBA" id="ARBA00005196"/>
    </source>
</evidence>
<evidence type="ECO:0000256" key="7">
    <source>
        <dbReference type="ARBA" id="ARBA00051712"/>
    </source>
</evidence>
<dbReference type="HAMAP" id="MF_00197">
    <property type="entry name" value="DAP_epimerase"/>
    <property type="match status" value="1"/>
</dbReference>
<reference evidence="9" key="1">
    <citation type="submission" date="2020-05" db="EMBL/GenBank/DDBJ databases">
        <authorList>
            <person name="Chiriac C."/>
            <person name="Salcher M."/>
            <person name="Ghai R."/>
            <person name="Kavagutti S V."/>
        </authorList>
    </citation>
    <scope>NUCLEOTIDE SEQUENCE</scope>
</reference>
<comment type="catalytic activity">
    <reaction evidence="7">
        <text>(2S,6S)-2,6-diaminopimelate = meso-2,6-diaminopimelate</text>
        <dbReference type="Rhea" id="RHEA:15393"/>
        <dbReference type="ChEBI" id="CHEBI:57609"/>
        <dbReference type="ChEBI" id="CHEBI:57791"/>
        <dbReference type="EC" id="5.1.1.7"/>
    </reaction>
</comment>
<comment type="similarity">
    <text evidence="2">Belongs to the diaminopimelate epimerase family.</text>
</comment>
<evidence type="ECO:0000256" key="4">
    <source>
        <dbReference type="ARBA" id="ARBA00022605"/>
    </source>
</evidence>
<dbReference type="EMBL" id="CAFBLE010000002">
    <property type="protein sequence ID" value="CAB4857147.1"/>
    <property type="molecule type" value="Genomic_DNA"/>
</dbReference>
<dbReference type="Pfam" id="PF01678">
    <property type="entry name" value="DAP_epimerase"/>
    <property type="match status" value="2"/>
</dbReference>
<evidence type="ECO:0000313" key="8">
    <source>
        <dbReference type="EMBL" id="CAB4672865.1"/>
    </source>
</evidence>
<dbReference type="GO" id="GO:0008837">
    <property type="term" value="F:diaminopimelate epimerase activity"/>
    <property type="evidence" value="ECO:0007669"/>
    <property type="project" value="UniProtKB-EC"/>
</dbReference>
<evidence type="ECO:0000256" key="6">
    <source>
        <dbReference type="ARBA" id="ARBA00023235"/>
    </source>
</evidence>
<dbReference type="EMBL" id="CAFBQL010000002">
    <property type="protein sequence ID" value="CAB5053897.1"/>
    <property type="molecule type" value="Genomic_DNA"/>
</dbReference>
<accession>A0A6J6TBE6</accession>
<evidence type="ECO:0000313" key="10">
    <source>
        <dbReference type="EMBL" id="CAB4857147.1"/>
    </source>
</evidence>
<sequence length="269" mass="29137">MSKSTIATYGHGTHNDFVLVFDPEETLSITTAQTAQICNRITGIGADGLIRITRPNNQWFMDYRNADGSIAEMCGNGIRVMARYLVERGHQGEGIFAINTRDGVKHLRVPAVGDITVNMGQIRSEDGEITVSSNGLVWNGYNISMGNPHAVVFVDSLEQVGSLKEEPVVRPKEEYPEGVNVEFVVFGEGRELSMRVFERGVGETQSCGTGTCAVALAATLARAQSLPAQWIINPPGGRLEVEIDAHQNAILTGPAELIGDHDIARFLDA</sequence>
<dbReference type="NCBIfam" id="TIGR00652">
    <property type="entry name" value="DapF"/>
    <property type="match status" value="1"/>
</dbReference>
<protein>
    <recommendedName>
        <fullName evidence="3">diaminopimelate epimerase</fullName>
        <ecNumber evidence="3">5.1.1.7</ecNumber>
    </recommendedName>
</protein>
<dbReference type="EC" id="5.1.1.7" evidence="3"/>
<dbReference type="PANTHER" id="PTHR31689">
    <property type="entry name" value="DIAMINOPIMELATE EPIMERASE, CHLOROPLASTIC"/>
    <property type="match status" value="1"/>
</dbReference>
<dbReference type="GO" id="GO:0005829">
    <property type="term" value="C:cytosol"/>
    <property type="evidence" value="ECO:0007669"/>
    <property type="project" value="TreeGrafter"/>
</dbReference>
<keyword evidence="5" id="KW-0457">Lysine biosynthesis</keyword>
<keyword evidence="4" id="KW-0028">Amino-acid biosynthesis</keyword>
<dbReference type="EMBL" id="CAEZZC010000004">
    <property type="protein sequence ID" value="CAB4744164.1"/>
    <property type="molecule type" value="Genomic_DNA"/>
</dbReference>
<dbReference type="GO" id="GO:0009089">
    <property type="term" value="P:lysine biosynthetic process via diaminopimelate"/>
    <property type="evidence" value="ECO:0007669"/>
    <property type="project" value="UniProtKB-UniPathway"/>
</dbReference>
<evidence type="ECO:0000256" key="5">
    <source>
        <dbReference type="ARBA" id="ARBA00023154"/>
    </source>
</evidence>
<dbReference type="EMBL" id="CAFBMV010000001">
    <property type="protein sequence ID" value="CAB4913702.1"/>
    <property type="molecule type" value="Genomic_DNA"/>
</dbReference>
<dbReference type="Gene3D" id="3.10.310.10">
    <property type="entry name" value="Diaminopimelate Epimerase, Chain A, domain 1"/>
    <property type="match status" value="2"/>
</dbReference>
<proteinExistence type="inferred from homology"/>
<evidence type="ECO:0000313" key="9">
    <source>
        <dbReference type="EMBL" id="CAB4744164.1"/>
    </source>
</evidence>
<dbReference type="InterPro" id="IPR001653">
    <property type="entry name" value="DAP_epimerase_DapF"/>
</dbReference>